<keyword evidence="2" id="KW-1185">Reference proteome</keyword>
<dbReference type="InterPro" id="IPR025459">
    <property type="entry name" value="DUF4279"/>
</dbReference>
<evidence type="ECO:0000313" key="1">
    <source>
        <dbReference type="EMBL" id="AZS50454.1"/>
    </source>
</evidence>
<dbReference type="RefSeq" id="WP_127162814.1">
    <property type="nucleotide sequence ID" value="NZ_CP029822.1"/>
</dbReference>
<dbReference type="EMBL" id="CP029822">
    <property type="protein sequence ID" value="AZS50454.1"/>
    <property type="molecule type" value="Genomic_DNA"/>
</dbReference>
<evidence type="ECO:0000313" key="2">
    <source>
        <dbReference type="Proteomes" id="UP000273143"/>
    </source>
</evidence>
<proteinExistence type="predicted"/>
<dbReference type="Proteomes" id="UP000273143">
    <property type="component" value="Chromosome"/>
</dbReference>
<protein>
    <submittedName>
        <fullName evidence="1">DUF4279 domain-containing protein</fullName>
    </submittedName>
</protein>
<reference evidence="2" key="1">
    <citation type="submission" date="2018-06" db="EMBL/GenBank/DDBJ databases">
        <title>Complete genome of Pseudomonas insecticola strain QZS01.</title>
        <authorList>
            <person name="Wang J."/>
            <person name="Su Q."/>
        </authorList>
    </citation>
    <scope>NUCLEOTIDE SEQUENCE [LARGE SCALE GENOMIC DNA]</scope>
    <source>
        <strain evidence="2">QZS01</strain>
    </source>
</reference>
<dbReference type="AlphaFoldDB" id="A0A3S9XDF4"/>
<gene>
    <name evidence="1" type="ORF">DM558_06535</name>
</gene>
<accession>A0A3S9XDF4</accession>
<name>A0A3S9XDF4_9GAMM</name>
<organism evidence="1 2">
    <name type="scientific">Entomomonas moraniae</name>
    <dbReference type="NCBI Taxonomy" id="2213226"/>
    <lineage>
        <taxon>Bacteria</taxon>
        <taxon>Pseudomonadati</taxon>
        <taxon>Pseudomonadota</taxon>
        <taxon>Gammaproteobacteria</taxon>
        <taxon>Pseudomonadales</taxon>
        <taxon>Pseudomonadaceae</taxon>
        <taxon>Entomomonas</taxon>
    </lineage>
</organism>
<dbReference type="KEGG" id="emo:DM558_06535"/>
<sequence>MEDPFATSATVKVCFLIYTHDLNTTLISNLLELQPSNVKPYQPLINNDNEKANATSWIIETPEEISHDINDQLSQLISLLADKKEIIRSLKKQYNTNHEFRIIIKMKNEDKCGLKPAKGFDHKTLTFINDIYAKIMFDQYII</sequence>
<dbReference type="Pfam" id="PF14106">
    <property type="entry name" value="DUF4279"/>
    <property type="match status" value="1"/>
</dbReference>